<dbReference type="EMBL" id="APBN01000008">
    <property type="protein sequence ID" value="EMT51391.1"/>
    <property type="molecule type" value="Genomic_DNA"/>
</dbReference>
<gene>
    <name evidence="2" type="ORF">I532_17598</name>
</gene>
<comment type="caution">
    <text evidence="2">The sequence shown here is derived from an EMBL/GenBank/DDBJ whole genome shotgun (WGS) entry which is preliminary data.</text>
</comment>
<dbReference type="RefSeq" id="WP_003389847.1">
    <property type="nucleotide sequence ID" value="NZ_APBN01000008.1"/>
</dbReference>
<dbReference type="AlphaFoldDB" id="M8DWJ2"/>
<dbReference type="PATRIC" id="fig|1300222.3.peg.3688"/>
<proteinExistence type="predicted"/>
<reference evidence="2 3" key="1">
    <citation type="submission" date="2013-03" db="EMBL/GenBank/DDBJ databases">
        <title>Assembly of a new bacterial strain Brevibacillus borstelensis AK1.</title>
        <authorList>
            <person name="Rajan I."/>
            <person name="PoliReddy D."/>
            <person name="Sugumar T."/>
            <person name="Rathinam K."/>
            <person name="Alqarawi S."/>
            <person name="Khalil A.B."/>
            <person name="Sivakumar N."/>
        </authorList>
    </citation>
    <scope>NUCLEOTIDE SEQUENCE [LARGE SCALE GENOMIC DNA]</scope>
    <source>
        <strain evidence="2 3">AK1</strain>
    </source>
</reference>
<evidence type="ECO:0000256" key="1">
    <source>
        <dbReference type="SAM" id="MobiDB-lite"/>
    </source>
</evidence>
<feature type="compositionally biased region" description="Pro residues" evidence="1">
    <location>
        <begin position="198"/>
        <end position="213"/>
    </location>
</feature>
<feature type="region of interest" description="Disordered" evidence="1">
    <location>
        <begin position="178"/>
        <end position="343"/>
    </location>
</feature>
<feature type="compositionally biased region" description="Polar residues" evidence="1">
    <location>
        <begin position="297"/>
        <end position="306"/>
    </location>
</feature>
<organism evidence="2 3">
    <name type="scientific">Brevibacillus borstelensis AK1</name>
    <dbReference type="NCBI Taxonomy" id="1300222"/>
    <lineage>
        <taxon>Bacteria</taxon>
        <taxon>Bacillati</taxon>
        <taxon>Bacillota</taxon>
        <taxon>Bacilli</taxon>
        <taxon>Bacillales</taxon>
        <taxon>Paenibacillaceae</taxon>
        <taxon>Brevibacillus</taxon>
    </lineage>
</organism>
<evidence type="ECO:0000313" key="3">
    <source>
        <dbReference type="Proteomes" id="UP000012081"/>
    </source>
</evidence>
<evidence type="ECO:0000313" key="2">
    <source>
        <dbReference type="EMBL" id="EMT51391.1"/>
    </source>
</evidence>
<feature type="compositionally biased region" description="Polar residues" evidence="1">
    <location>
        <begin position="328"/>
        <end position="343"/>
    </location>
</feature>
<sequence>MKKLVSGLMAFALIFALLPLEGTVAFLTSEKKQTVPVSLGTNEDVFTTETEAIRLVTEVEKHVTITRVKTEAGKSTEERDVDISIDEGTFTLVFKPQRPHLDLDVENLKVTGEPEGRLEISREGGGNGIEFRIGHIRDQVKREHETLEGELHITALGGFYRHVIPLTVVTEYKESSSVVEVSPPPPPAKPGPGTGTPGSPPPGTETPVPPPPGAGGEAPKPPGAGGEIPQPPGAGGDIPQPPGAGGEAPKPPGAGGEIPQPPGAGGEIPQPPGAGGEAPQPPGAGGEIPQPPDTGEEPQSPSTGEKTPQPPGGEGEDQPPPSPGEDNTPPSNQDGESLPASTG</sequence>
<dbReference type="OrthoDB" id="2468819at2"/>
<dbReference type="Proteomes" id="UP000012081">
    <property type="component" value="Unassembled WGS sequence"/>
</dbReference>
<dbReference type="STRING" id="1300222.I532_17598"/>
<accession>M8DWJ2</accession>
<name>M8DWJ2_9BACL</name>
<protein>
    <submittedName>
        <fullName evidence="2">Putative autotransported outer membrane protein involved in cell adhesion</fullName>
    </submittedName>
</protein>
<keyword evidence="3" id="KW-1185">Reference proteome</keyword>